<dbReference type="Gene3D" id="3.30.429.10">
    <property type="entry name" value="Macrophage Migration Inhibitory Factor"/>
    <property type="match status" value="1"/>
</dbReference>
<evidence type="ECO:0000313" key="10">
    <source>
        <dbReference type="EMBL" id="ALZ84404.1"/>
    </source>
</evidence>
<keyword evidence="7" id="KW-0413">Isomerase</keyword>
<proteinExistence type="inferred from homology"/>
<dbReference type="Pfam" id="PF01361">
    <property type="entry name" value="Tautomerase"/>
    <property type="match status" value="1"/>
</dbReference>
<dbReference type="PANTHER" id="PTHR35530:SF1">
    <property type="entry name" value="2-HYDROXYMUCONATE TAUTOMERASE"/>
    <property type="match status" value="1"/>
</dbReference>
<dbReference type="EC" id="5.3.2.6" evidence="5"/>
<dbReference type="RefSeq" id="WP_059314600.1">
    <property type="nucleotide sequence ID" value="NZ_CP013987.1"/>
</dbReference>
<name>A0A0U4WZ49_9PSED</name>
<accession>A0A0U4WZ49</accession>
<sequence length="61" mass="6703">MPEVVVHAVKGRSAEQKKLLMKRITEAVVDSFGVPADRVVVQIVEAEPEDKARGGVPYSER</sequence>
<evidence type="ECO:0000256" key="6">
    <source>
        <dbReference type="ARBA" id="ARBA00015750"/>
    </source>
</evidence>
<comment type="subunit">
    <text evidence="4">Homohexamer.</text>
</comment>
<dbReference type="SUPFAM" id="SSF55331">
    <property type="entry name" value="Tautomerase/MIF"/>
    <property type="match status" value="1"/>
</dbReference>
<feature type="domain" description="4-oxalocrotonate tautomerase-like" evidence="9">
    <location>
        <begin position="3"/>
        <end position="59"/>
    </location>
</feature>
<comment type="catalytic activity">
    <reaction evidence="1">
        <text>(2Z,4E)-2-hydroxyhexa-2,4-dienedioate = (3E)-2-oxohex-3-enedioate</text>
        <dbReference type="Rhea" id="RHEA:33431"/>
        <dbReference type="ChEBI" id="CHEBI:28080"/>
        <dbReference type="ChEBI" id="CHEBI:64908"/>
        <dbReference type="EC" id="5.3.2.6"/>
    </reaction>
</comment>
<dbReference type="KEGG" id="por:APT59_09395"/>
<dbReference type="AlphaFoldDB" id="A0A0U4WZ49"/>
<evidence type="ECO:0000256" key="7">
    <source>
        <dbReference type="ARBA" id="ARBA00023235"/>
    </source>
</evidence>
<dbReference type="Proteomes" id="UP000064137">
    <property type="component" value="Chromosome"/>
</dbReference>
<protein>
    <recommendedName>
        <fullName evidence="6">2-hydroxymuconate tautomerase</fullName>
        <ecNumber evidence="5">5.3.2.6</ecNumber>
    </recommendedName>
    <alternativeName>
        <fullName evidence="8">4-oxalocrotonate tautomerase</fullName>
    </alternativeName>
</protein>
<evidence type="ECO:0000259" key="9">
    <source>
        <dbReference type="Pfam" id="PF01361"/>
    </source>
</evidence>
<comment type="function">
    <text evidence="2">Catalyzes the ketonization of 2-hydroxymuconate stereoselectively to yield 2-oxo-3-hexenedioate.</text>
</comment>
<dbReference type="EMBL" id="CP013987">
    <property type="protein sequence ID" value="ALZ84404.1"/>
    <property type="molecule type" value="Genomic_DNA"/>
</dbReference>
<gene>
    <name evidence="10" type="ORF">APT59_09395</name>
</gene>
<reference evidence="10 11" key="1">
    <citation type="submission" date="2016-01" db="EMBL/GenBank/DDBJ databases">
        <title>Annotation of Pseudomonas oryzihabitans USDA-ARS-USMARC-56511.</title>
        <authorList>
            <person name="Harhay G.P."/>
            <person name="Harhay D.M."/>
            <person name="Smith T.P.L."/>
            <person name="Bono J.L."/>
            <person name="Heaton M.P."/>
            <person name="Clawson M.L."/>
            <person name="Chitko-Mckown C.G."/>
            <person name="Capik S.F."/>
            <person name="DeDonder K.D."/>
            <person name="Apley M.D."/>
            <person name="Lubbers B.V."/>
            <person name="White B.J."/>
            <person name="Larson R.L."/>
        </authorList>
    </citation>
    <scope>NUCLEOTIDE SEQUENCE [LARGE SCALE GENOMIC DNA]</scope>
    <source>
        <strain evidence="10 11">USDA-ARS-USMARC-56511</strain>
    </source>
</reference>
<evidence type="ECO:0000313" key="11">
    <source>
        <dbReference type="Proteomes" id="UP000064137"/>
    </source>
</evidence>
<evidence type="ECO:0000256" key="8">
    <source>
        <dbReference type="ARBA" id="ARBA00029674"/>
    </source>
</evidence>
<evidence type="ECO:0000256" key="2">
    <source>
        <dbReference type="ARBA" id="ARBA00003024"/>
    </source>
</evidence>
<dbReference type="InterPro" id="IPR014347">
    <property type="entry name" value="Tautomerase/MIF_sf"/>
</dbReference>
<dbReference type="PANTHER" id="PTHR35530">
    <property type="entry name" value="TAUTOMERASE-RELATED"/>
    <property type="match status" value="1"/>
</dbReference>
<evidence type="ECO:0000256" key="3">
    <source>
        <dbReference type="ARBA" id="ARBA00006723"/>
    </source>
</evidence>
<organism evidence="10 11">
    <name type="scientific">Pseudomonas oryzihabitans</name>
    <dbReference type="NCBI Taxonomy" id="47885"/>
    <lineage>
        <taxon>Bacteria</taxon>
        <taxon>Pseudomonadati</taxon>
        <taxon>Pseudomonadota</taxon>
        <taxon>Gammaproteobacteria</taxon>
        <taxon>Pseudomonadales</taxon>
        <taxon>Pseudomonadaceae</taxon>
        <taxon>Pseudomonas</taxon>
    </lineage>
</organism>
<dbReference type="OrthoDB" id="9799841at2"/>
<evidence type="ECO:0000256" key="5">
    <source>
        <dbReference type="ARBA" id="ARBA00012667"/>
    </source>
</evidence>
<comment type="similarity">
    <text evidence="3">Belongs to the 4-oxalocrotonate tautomerase family.</text>
</comment>
<dbReference type="InterPro" id="IPR004370">
    <property type="entry name" value="4-OT-like_dom"/>
</dbReference>
<dbReference type="GO" id="GO:0016853">
    <property type="term" value="F:isomerase activity"/>
    <property type="evidence" value="ECO:0007669"/>
    <property type="project" value="UniProtKB-KW"/>
</dbReference>
<evidence type="ECO:0000256" key="1">
    <source>
        <dbReference type="ARBA" id="ARBA00001379"/>
    </source>
</evidence>
<evidence type="ECO:0000256" key="4">
    <source>
        <dbReference type="ARBA" id="ARBA00011643"/>
    </source>
</evidence>